<dbReference type="Pfam" id="PF08281">
    <property type="entry name" value="Sigma70_r4_2"/>
    <property type="match status" value="1"/>
</dbReference>
<dbReference type="InterPro" id="IPR036388">
    <property type="entry name" value="WH-like_DNA-bd_sf"/>
</dbReference>
<proteinExistence type="inferred from homology"/>
<accession>A0A8J7FAM9</accession>
<evidence type="ECO:0000256" key="4">
    <source>
        <dbReference type="ARBA" id="ARBA00023125"/>
    </source>
</evidence>
<dbReference type="GO" id="GO:0016987">
    <property type="term" value="F:sigma factor activity"/>
    <property type="evidence" value="ECO:0007669"/>
    <property type="project" value="UniProtKB-KW"/>
</dbReference>
<evidence type="ECO:0000313" key="7">
    <source>
        <dbReference type="EMBL" id="MBE9396099.1"/>
    </source>
</evidence>
<evidence type="ECO:0000313" key="8">
    <source>
        <dbReference type="Proteomes" id="UP000640333"/>
    </source>
</evidence>
<evidence type="ECO:0000256" key="1">
    <source>
        <dbReference type="ARBA" id="ARBA00010641"/>
    </source>
</evidence>
<dbReference type="AlphaFoldDB" id="A0A8J7FAM9"/>
<organism evidence="7 8">
    <name type="scientific">Pontibacterium sinense</name>
    <dbReference type="NCBI Taxonomy" id="2781979"/>
    <lineage>
        <taxon>Bacteria</taxon>
        <taxon>Pseudomonadati</taxon>
        <taxon>Pseudomonadota</taxon>
        <taxon>Gammaproteobacteria</taxon>
        <taxon>Oceanospirillales</taxon>
        <taxon>Oceanospirillaceae</taxon>
        <taxon>Pontibacterium</taxon>
    </lineage>
</organism>
<dbReference type="SUPFAM" id="SSF88946">
    <property type="entry name" value="Sigma2 domain of RNA polymerase sigma factors"/>
    <property type="match status" value="1"/>
</dbReference>
<feature type="domain" description="RNA polymerase sigma factor 70 region 4 type 2" evidence="6">
    <location>
        <begin position="108"/>
        <end position="153"/>
    </location>
</feature>
<gene>
    <name evidence="7" type="ORF">IOQ59_02365</name>
</gene>
<keyword evidence="2" id="KW-0805">Transcription regulation</keyword>
<dbReference type="InterPro" id="IPR014284">
    <property type="entry name" value="RNA_pol_sigma-70_dom"/>
</dbReference>
<dbReference type="InterPro" id="IPR013324">
    <property type="entry name" value="RNA_pol_sigma_r3/r4-like"/>
</dbReference>
<dbReference type="Gene3D" id="1.10.10.10">
    <property type="entry name" value="Winged helix-like DNA-binding domain superfamily/Winged helix DNA-binding domain"/>
    <property type="match status" value="1"/>
</dbReference>
<comment type="caution">
    <text evidence="7">The sequence shown here is derived from an EMBL/GenBank/DDBJ whole genome shotgun (WGS) entry which is preliminary data.</text>
</comment>
<keyword evidence="8" id="KW-1185">Reference proteome</keyword>
<name>A0A8J7FAM9_9GAMM</name>
<comment type="similarity">
    <text evidence="1">Belongs to the sigma-70 factor family. ECF subfamily.</text>
</comment>
<dbReference type="InterPro" id="IPR039425">
    <property type="entry name" value="RNA_pol_sigma-70-like"/>
</dbReference>
<dbReference type="PANTHER" id="PTHR43133:SF8">
    <property type="entry name" value="RNA POLYMERASE SIGMA FACTOR HI_1459-RELATED"/>
    <property type="match status" value="1"/>
</dbReference>
<dbReference type="Gene3D" id="1.10.1740.10">
    <property type="match status" value="1"/>
</dbReference>
<dbReference type="GO" id="GO:0006352">
    <property type="term" value="P:DNA-templated transcription initiation"/>
    <property type="evidence" value="ECO:0007669"/>
    <property type="project" value="InterPro"/>
</dbReference>
<keyword evidence="5" id="KW-0804">Transcription</keyword>
<sequence>MSDKMLDETQLQTLYQYAMVLSQHRDDAYDLLQSAVESYLIKVKRGAQVIECPVAYVRTLIRNRYIDHYRYRQRWQSESFEELALYDISPVDLEQVVIDSDELQGIWTQLSVEDRDILYHWAVLGYSTDEACALLDMPRGTFLSRIHRLRKRCQAMSNSLSRSQE</sequence>
<protein>
    <submittedName>
        <fullName evidence="7">Sigma-70 family RNA polymerase sigma factor</fullName>
    </submittedName>
</protein>
<evidence type="ECO:0000256" key="2">
    <source>
        <dbReference type="ARBA" id="ARBA00023015"/>
    </source>
</evidence>
<dbReference type="NCBIfam" id="TIGR02937">
    <property type="entry name" value="sigma70-ECF"/>
    <property type="match status" value="1"/>
</dbReference>
<evidence type="ECO:0000259" key="6">
    <source>
        <dbReference type="Pfam" id="PF08281"/>
    </source>
</evidence>
<keyword evidence="3" id="KW-0731">Sigma factor</keyword>
<dbReference type="RefSeq" id="WP_193951657.1">
    <property type="nucleotide sequence ID" value="NZ_JADEYS010000002.1"/>
</dbReference>
<evidence type="ECO:0000256" key="3">
    <source>
        <dbReference type="ARBA" id="ARBA00023082"/>
    </source>
</evidence>
<keyword evidence="4" id="KW-0238">DNA-binding</keyword>
<dbReference type="PANTHER" id="PTHR43133">
    <property type="entry name" value="RNA POLYMERASE ECF-TYPE SIGMA FACTO"/>
    <property type="match status" value="1"/>
</dbReference>
<dbReference type="EMBL" id="JADEYS010000002">
    <property type="protein sequence ID" value="MBE9396099.1"/>
    <property type="molecule type" value="Genomic_DNA"/>
</dbReference>
<dbReference type="Proteomes" id="UP000640333">
    <property type="component" value="Unassembled WGS sequence"/>
</dbReference>
<dbReference type="GO" id="GO:0003677">
    <property type="term" value="F:DNA binding"/>
    <property type="evidence" value="ECO:0007669"/>
    <property type="project" value="UniProtKB-KW"/>
</dbReference>
<dbReference type="InterPro" id="IPR013249">
    <property type="entry name" value="RNA_pol_sigma70_r4_t2"/>
</dbReference>
<dbReference type="InterPro" id="IPR013325">
    <property type="entry name" value="RNA_pol_sigma_r2"/>
</dbReference>
<reference evidence="7" key="1">
    <citation type="submission" date="2020-10" db="EMBL/GenBank/DDBJ databases">
        <title>Bacterium isolated from coastal waters sediment.</title>
        <authorList>
            <person name="Chen R.-J."/>
            <person name="Lu D.-C."/>
            <person name="Zhu K.-L."/>
            <person name="Du Z.-J."/>
        </authorList>
    </citation>
    <scope>NUCLEOTIDE SEQUENCE</scope>
    <source>
        <strain evidence="7">N1Y112</strain>
    </source>
</reference>
<dbReference type="SUPFAM" id="SSF88659">
    <property type="entry name" value="Sigma3 and sigma4 domains of RNA polymerase sigma factors"/>
    <property type="match status" value="1"/>
</dbReference>
<evidence type="ECO:0000256" key="5">
    <source>
        <dbReference type="ARBA" id="ARBA00023163"/>
    </source>
</evidence>